<dbReference type="GO" id="GO:0004386">
    <property type="term" value="F:helicase activity"/>
    <property type="evidence" value="ECO:0007669"/>
    <property type="project" value="UniProtKB-KW"/>
</dbReference>
<dbReference type="RefSeq" id="WP_150335083.1">
    <property type="nucleotide sequence ID" value="NZ_RZUG01000001.1"/>
</dbReference>
<protein>
    <submittedName>
        <fullName evidence="2">Helicase</fullName>
    </submittedName>
</protein>
<keyword evidence="2" id="KW-0347">Helicase</keyword>
<keyword evidence="2" id="KW-0067">ATP-binding</keyword>
<evidence type="ECO:0000313" key="3">
    <source>
        <dbReference type="Proteomes" id="UP000326251"/>
    </source>
</evidence>
<dbReference type="Proteomes" id="UP000326251">
    <property type="component" value="Unassembled WGS sequence"/>
</dbReference>
<accession>A0A5J5ECH6</accession>
<dbReference type="EMBL" id="RZUG01000001">
    <property type="protein sequence ID" value="KAA8826850.1"/>
    <property type="molecule type" value="Genomic_DNA"/>
</dbReference>
<organism evidence="2 3">
    <name type="scientific">Bifidobacterium reuteri</name>
    <dbReference type="NCBI Taxonomy" id="983706"/>
    <lineage>
        <taxon>Bacteria</taxon>
        <taxon>Bacillati</taxon>
        <taxon>Actinomycetota</taxon>
        <taxon>Actinomycetes</taxon>
        <taxon>Bifidobacteriales</taxon>
        <taxon>Bifidobacteriaceae</taxon>
        <taxon>Bifidobacterium</taxon>
    </lineage>
</organism>
<gene>
    <name evidence="2" type="ORF">EMO92_01390</name>
</gene>
<evidence type="ECO:0000256" key="1">
    <source>
        <dbReference type="SAM" id="MobiDB-lite"/>
    </source>
</evidence>
<reference evidence="2 3" key="1">
    <citation type="journal article" date="2019" name="Syst. Appl. Microbiol.">
        <title>Characterization of Bifidobacterium species in feaces of the Egyptian fruit bat: Description of B. vespertilionis sp. nov. and B. rousetti sp. nov.</title>
        <authorList>
            <person name="Modesto M."/>
            <person name="Satti M."/>
            <person name="Watanabe K."/>
            <person name="Puglisi E."/>
            <person name="Morelli L."/>
            <person name="Huang C.-H."/>
            <person name="Liou J.-S."/>
            <person name="Miyashita M."/>
            <person name="Tamura T."/>
            <person name="Saito S."/>
            <person name="Mori K."/>
            <person name="Huang L."/>
            <person name="Sciavilla P."/>
            <person name="Sandri C."/>
            <person name="Spiezio C."/>
            <person name="Vitali F."/>
            <person name="Cavalieri D."/>
            <person name="Perpetuini G."/>
            <person name="Tofalo R."/>
            <person name="Bonetti A."/>
            <person name="Arita M."/>
            <person name="Mattarelli P."/>
        </authorList>
    </citation>
    <scope>NUCLEOTIDE SEQUENCE [LARGE SCALE GENOMIC DNA]</scope>
    <source>
        <strain evidence="2 3">RST19</strain>
    </source>
</reference>
<dbReference type="AlphaFoldDB" id="A0A5J5ECH6"/>
<keyword evidence="2" id="KW-0547">Nucleotide-binding</keyword>
<evidence type="ECO:0000313" key="2">
    <source>
        <dbReference type="EMBL" id="KAA8826850.1"/>
    </source>
</evidence>
<feature type="region of interest" description="Disordered" evidence="1">
    <location>
        <begin position="55"/>
        <end position="89"/>
    </location>
</feature>
<feature type="compositionally biased region" description="Basic and acidic residues" evidence="1">
    <location>
        <begin position="158"/>
        <end position="168"/>
    </location>
</feature>
<keyword evidence="2" id="KW-0378">Hydrolase</keyword>
<sequence>MFHNHWHPIRTITATAEGGASADDPGQPTPPAESETGGEPIDWEAKYKEALGHSRDWEKKAKANKAAADELEKLKESQMSEAEKAAKHTQELEAQVAAYKAKEQQAEWKAQVSAKTGIPAEALRGSSLEEIQAHADVLKPLLHPAPKLPNVPNPAQHPEGRTADERAKAYVRSLFGNKD</sequence>
<feature type="region of interest" description="Disordered" evidence="1">
    <location>
        <begin position="139"/>
        <end position="179"/>
    </location>
</feature>
<proteinExistence type="predicted"/>
<feature type="region of interest" description="Disordered" evidence="1">
    <location>
        <begin position="1"/>
        <end position="42"/>
    </location>
</feature>
<name>A0A5J5ECH6_9BIFI</name>
<comment type="caution">
    <text evidence="2">The sequence shown here is derived from an EMBL/GenBank/DDBJ whole genome shotgun (WGS) entry which is preliminary data.</text>
</comment>